<reference evidence="1 2" key="1">
    <citation type="journal article" date="2021" name="Hortic Res">
        <title>Chromosome-scale assembly of the Dendrobium chrysotoxum genome enhances the understanding of orchid evolution.</title>
        <authorList>
            <person name="Zhang Y."/>
            <person name="Zhang G.Q."/>
            <person name="Zhang D."/>
            <person name="Liu X.D."/>
            <person name="Xu X.Y."/>
            <person name="Sun W.H."/>
            <person name="Yu X."/>
            <person name="Zhu X."/>
            <person name="Wang Z.W."/>
            <person name="Zhao X."/>
            <person name="Zhong W.Y."/>
            <person name="Chen H."/>
            <person name="Yin W.L."/>
            <person name="Huang T."/>
            <person name="Niu S.C."/>
            <person name="Liu Z.J."/>
        </authorList>
    </citation>
    <scope>NUCLEOTIDE SEQUENCE [LARGE SCALE GENOMIC DNA]</scope>
    <source>
        <strain evidence="1">Lindl</strain>
    </source>
</reference>
<dbReference type="Proteomes" id="UP000775213">
    <property type="component" value="Unassembled WGS sequence"/>
</dbReference>
<sequence length="106" mass="12504">MPRRMRPRISISKFTAAPLRVAPIRKMRPPPNMDHLRPNSLVTVEAKKDATRAARYRDDVKRVRRLLLNLQYSLLENLSFCWRYTDGKNRLRKESIDVTPPEMPMS</sequence>
<proteinExistence type="predicted"/>
<keyword evidence="2" id="KW-1185">Reference proteome</keyword>
<comment type="caution">
    <text evidence="1">The sequence shown here is derived from an EMBL/GenBank/DDBJ whole genome shotgun (WGS) entry which is preliminary data.</text>
</comment>
<dbReference type="AlphaFoldDB" id="A0AAV7GAS6"/>
<organism evidence="1 2">
    <name type="scientific">Dendrobium chrysotoxum</name>
    <name type="common">Orchid</name>
    <dbReference type="NCBI Taxonomy" id="161865"/>
    <lineage>
        <taxon>Eukaryota</taxon>
        <taxon>Viridiplantae</taxon>
        <taxon>Streptophyta</taxon>
        <taxon>Embryophyta</taxon>
        <taxon>Tracheophyta</taxon>
        <taxon>Spermatophyta</taxon>
        <taxon>Magnoliopsida</taxon>
        <taxon>Liliopsida</taxon>
        <taxon>Asparagales</taxon>
        <taxon>Orchidaceae</taxon>
        <taxon>Epidendroideae</taxon>
        <taxon>Malaxideae</taxon>
        <taxon>Dendrobiinae</taxon>
        <taxon>Dendrobium</taxon>
    </lineage>
</organism>
<gene>
    <name evidence="1" type="ORF">IEQ34_019941</name>
</gene>
<evidence type="ECO:0000313" key="2">
    <source>
        <dbReference type="Proteomes" id="UP000775213"/>
    </source>
</evidence>
<accession>A0AAV7GAS6</accession>
<protein>
    <submittedName>
        <fullName evidence="1">Uncharacterized protein</fullName>
    </submittedName>
</protein>
<evidence type="ECO:0000313" key="1">
    <source>
        <dbReference type="EMBL" id="KAH0452642.1"/>
    </source>
</evidence>
<dbReference type="EMBL" id="JAGFBR010000017">
    <property type="protein sequence ID" value="KAH0452642.1"/>
    <property type="molecule type" value="Genomic_DNA"/>
</dbReference>
<name>A0AAV7GAS6_DENCH</name>